<evidence type="ECO:0000256" key="9">
    <source>
        <dbReference type="ARBA" id="ARBA00023146"/>
    </source>
</evidence>
<feature type="compositionally biased region" description="Basic and acidic residues" evidence="11">
    <location>
        <begin position="394"/>
        <end position="405"/>
    </location>
</feature>
<dbReference type="InterPro" id="IPR001650">
    <property type="entry name" value="Helicase_C-like"/>
</dbReference>
<dbReference type="FunFam" id="3.40.50.300:FF:000615">
    <property type="entry name" value="pre-mRNA-splicing factor ATP-dependent RNA helicase DEAH7"/>
    <property type="match status" value="1"/>
</dbReference>
<evidence type="ECO:0000259" key="12">
    <source>
        <dbReference type="PROSITE" id="PS50862"/>
    </source>
</evidence>
<dbReference type="PROSITE" id="PS51192">
    <property type="entry name" value="HELICASE_ATP_BIND_1"/>
    <property type="match status" value="1"/>
</dbReference>
<evidence type="ECO:0000256" key="3">
    <source>
        <dbReference type="ARBA" id="ARBA00022664"/>
    </source>
</evidence>
<evidence type="ECO:0000313" key="16">
    <source>
        <dbReference type="EMBL" id="KAK7601665.1"/>
    </source>
</evidence>
<dbReference type="SUPFAM" id="SSF52540">
    <property type="entry name" value="P-loop containing nucleoside triphosphate hydrolases"/>
    <property type="match status" value="1"/>
</dbReference>
<accession>A0AAN9TM45</accession>
<keyword evidence="6" id="KW-0347">Helicase</keyword>
<feature type="domain" description="Aminoacyl-transfer RNA synthetases class-II family profile" evidence="12">
    <location>
        <begin position="72"/>
        <end position="329"/>
    </location>
</feature>
<dbReference type="Gene3D" id="1.10.10.60">
    <property type="entry name" value="Homeodomain-like"/>
    <property type="match status" value="1"/>
</dbReference>
<feature type="domain" description="DEK-C" evidence="15">
    <location>
        <begin position="707"/>
        <end position="763"/>
    </location>
</feature>
<evidence type="ECO:0000256" key="7">
    <source>
        <dbReference type="ARBA" id="ARBA00022840"/>
    </source>
</evidence>
<comment type="caution">
    <text evidence="16">The sequence shown here is derived from an EMBL/GenBank/DDBJ whole genome shotgun (WGS) entry which is preliminary data.</text>
</comment>
<sequence>MRNRFIFTYSLHRPLLPCRCSSSVSGIGNDDPDVLINGKVFHKDGFTNLTPRIVEFLNRNLLQKQYHPLNLVKQHIINYFHKKFIGRSGNPIFSVYDNLNPIVTVKENFDSLLVPQDHVSRSLSDTYYVNQKYLLRSHTTAHQAELIRMGLDNFLIFGDCYRRDEIDSSHYPVFHQLDGVYTLSKDQVQCATNSKIILFEKGEDSETKQGIHTSEASKFVESHLKSTLIDLNYHLHGKDIQFRWVPAYFPFTHPSWELELSVNDQWMETLGCGIIRQKILEDAGAADRIGWAFGIGLERLAMRRYEIPDIRVFWSQDSGVTSQFEGVTPEMKISYQTLKIMSEKEGASSDEGNVPLKEAVNKRSSDRKSASKKKKFEKSPKKDSTPVDVPDESTFTKELENDNSKSRKKRKYYVEVEDEKRVPLLDQPTVVEGSRQRRRVIPSNPKPDLFKHGSIPIPDGKGVALGRIPTVTSRFKRLRLDEIKILHRFMFGKLGDLNYLNNNILNFNGFAFAKDSTEYARKLVILGKMHIAVLREFLLLFDLDLKIRKKEDIIKAILDFLMCPQRAETTANPNIVSHPKRRATKRNYFEREIEEEEKKPKRAKQNKAKENEVTEETGESSTDKTVGKGQEEKNKTKDEESKENNAGADNTNELKKPAKKRKRNQVIEEPTESTTDDNKSKKSKAKESNSESAMNNDLDVEVNTADNLSDDELRNFLKKVLADANLEKTTMKTVYSLISQHYPHYNFSKKKDFIKEVVKSARSATAGLSDAAQAKVSEYLKAIESRTKSVDPKIKAQREKLPIFKRKDELIDEIKNNQILIVIGQTGSGKTTQITQYLREIGICSGGRIGCTQLRRVAAKAVTKRVAKEQGCKVGEDVGYTIRFEDRTSPQTTIQYMTDGILLRECTRDRMLSNYSAVILDESHERTVDTDVLIGVLKWITGRRNDLKLIISSATLDAEKFSDYFYGAKVFNIDGRMFPVEIRYRSSIRDYIDFAYDIVIEINQRESPGDILVFMTGEMDIESLAEQLEMYSSSLYSQLTVLRCYAALSWEDQELIFKPAEPGCRKVVIATNIAETSLTIDGIRYVVDSGFVKQKTYDPRKEMEVLKPVRVSQAQAIQRAGRAGRVGPGVCYRLYSESEFNGFSKSPNPEISRASLTNCVLLLKLMGFVDIKEFDFIDKPPVNSLDSAIRDLELYQAIEGKDGPITEIGREMASFPLEPNLAKMLIISEKLGCSADMLTIVALLSVPNIFYRPKKKQKLADNARMPFNSVYGDLVTMLNVYVEWERQDYDRKWCREYFVNGTMLSQAYSIREQLLDIMKSRSMRIKSSIPDYVPIQKSICSGFFQNVAQRGFRPMRQSCPYTTVPNLVTVYIHPGSSLYRRDPEWVVYQKLVQTSREFMRGITPISVAWLKEFTPAFDNPLGHLL</sequence>
<dbReference type="InterPro" id="IPR006195">
    <property type="entry name" value="aa-tRNA-synth_II"/>
</dbReference>
<dbReference type="GO" id="GO:0003724">
    <property type="term" value="F:RNA helicase activity"/>
    <property type="evidence" value="ECO:0007669"/>
    <property type="project" value="UniProtKB-EC"/>
</dbReference>
<dbReference type="InterPro" id="IPR007502">
    <property type="entry name" value="Helicase-assoc_dom"/>
</dbReference>
<dbReference type="GO" id="GO:0071013">
    <property type="term" value="C:catalytic step 2 spliceosome"/>
    <property type="evidence" value="ECO:0007669"/>
    <property type="project" value="TreeGrafter"/>
</dbReference>
<keyword evidence="4" id="KW-0547">Nucleotide-binding</keyword>
<dbReference type="SUPFAM" id="SSF55681">
    <property type="entry name" value="Class II aaRS and biotin synthetases"/>
    <property type="match status" value="1"/>
</dbReference>
<dbReference type="InterPro" id="IPR011709">
    <property type="entry name" value="DEAD-box_helicase_OB_fold"/>
</dbReference>
<dbReference type="FunFam" id="3.30.930.10:FF:000041">
    <property type="entry name" value="Phenylalanyl-tRNA synthetase 2, mitochondrial"/>
    <property type="match status" value="1"/>
</dbReference>
<feature type="region of interest" description="Disordered" evidence="11">
    <location>
        <begin position="344"/>
        <end position="410"/>
    </location>
</feature>
<evidence type="ECO:0000259" key="13">
    <source>
        <dbReference type="PROSITE" id="PS51192"/>
    </source>
</evidence>
<proteinExistence type="predicted"/>
<dbReference type="FunFam" id="3.40.50.300:FF:000145">
    <property type="entry name" value="probable ATP-dependent RNA helicase DHX40"/>
    <property type="match status" value="1"/>
</dbReference>
<dbReference type="Pfam" id="PF01409">
    <property type="entry name" value="tRNA-synt_2d"/>
    <property type="match status" value="2"/>
</dbReference>
<dbReference type="PANTHER" id="PTHR18934">
    <property type="entry name" value="ATP-DEPENDENT RNA HELICASE"/>
    <property type="match status" value="1"/>
</dbReference>
<organism evidence="16 17">
    <name type="scientific">Parthenolecanium corni</name>
    <dbReference type="NCBI Taxonomy" id="536013"/>
    <lineage>
        <taxon>Eukaryota</taxon>
        <taxon>Metazoa</taxon>
        <taxon>Ecdysozoa</taxon>
        <taxon>Arthropoda</taxon>
        <taxon>Hexapoda</taxon>
        <taxon>Insecta</taxon>
        <taxon>Pterygota</taxon>
        <taxon>Neoptera</taxon>
        <taxon>Paraneoptera</taxon>
        <taxon>Hemiptera</taxon>
        <taxon>Sternorrhyncha</taxon>
        <taxon>Coccoidea</taxon>
        <taxon>Coccidae</taxon>
        <taxon>Parthenolecanium</taxon>
    </lineage>
</organism>
<dbReference type="EC" id="3.6.4.13" evidence="1"/>
<reference evidence="16 17" key="1">
    <citation type="submission" date="2024-03" db="EMBL/GenBank/DDBJ databases">
        <title>Adaptation during the transition from Ophiocordyceps entomopathogen to insect associate is accompanied by gene loss and intensified selection.</title>
        <authorList>
            <person name="Ward C.M."/>
            <person name="Onetto C.A."/>
            <person name="Borneman A.R."/>
        </authorList>
    </citation>
    <scope>NUCLEOTIDE SEQUENCE [LARGE SCALE GENOMIC DNA]</scope>
    <source>
        <strain evidence="16">AWRI1</strain>
        <tissue evidence="16">Single Adult Female</tissue>
    </source>
</reference>
<evidence type="ECO:0000259" key="14">
    <source>
        <dbReference type="PROSITE" id="PS51194"/>
    </source>
</evidence>
<dbReference type="InterPro" id="IPR014876">
    <property type="entry name" value="DEK_C"/>
</dbReference>
<dbReference type="InterPro" id="IPR002319">
    <property type="entry name" value="Phenylalanyl-tRNA_Synthase"/>
</dbReference>
<keyword evidence="7" id="KW-0067">ATP-binding</keyword>
<evidence type="ECO:0000256" key="11">
    <source>
        <dbReference type="SAM" id="MobiDB-lite"/>
    </source>
</evidence>
<feature type="compositionally biased region" description="Basic and acidic residues" evidence="11">
    <location>
        <begin position="359"/>
        <end position="369"/>
    </location>
</feature>
<dbReference type="GO" id="GO:0005524">
    <property type="term" value="F:ATP binding"/>
    <property type="evidence" value="ECO:0007669"/>
    <property type="project" value="UniProtKB-KW"/>
</dbReference>
<feature type="domain" description="Helicase C-terminal" evidence="14">
    <location>
        <begin position="994"/>
        <end position="1167"/>
    </location>
</feature>
<dbReference type="GO" id="GO:0000049">
    <property type="term" value="F:tRNA binding"/>
    <property type="evidence" value="ECO:0007669"/>
    <property type="project" value="InterPro"/>
</dbReference>
<dbReference type="SMART" id="SM00490">
    <property type="entry name" value="HELICc"/>
    <property type="match status" value="1"/>
</dbReference>
<dbReference type="InterPro" id="IPR045864">
    <property type="entry name" value="aa-tRNA-synth_II/BPL/LPL"/>
</dbReference>
<dbReference type="Pfam" id="PF08766">
    <property type="entry name" value="DEK_C"/>
    <property type="match status" value="1"/>
</dbReference>
<gene>
    <name evidence="16" type="ORF">V9T40_009106</name>
</gene>
<dbReference type="CDD" id="cd18791">
    <property type="entry name" value="SF2_C_RHA"/>
    <property type="match status" value="1"/>
</dbReference>
<dbReference type="GO" id="GO:0004812">
    <property type="term" value="F:aminoacyl-tRNA ligase activity"/>
    <property type="evidence" value="ECO:0007669"/>
    <property type="project" value="UniProtKB-KW"/>
</dbReference>
<dbReference type="GO" id="GO:0006412">
    <property type="term" value="P:translation"/>
    <property type="evidence" value="ECO:0007669"/>
    <property type="project" value="UniProtKB-KW"/>
</dbReference>
<evidence type="ECO:0000256" key="5">
    <source>
        <dbReference type="ARBA" id="ARBA00022801"/>
    </source>
</evidence>
<dbReference type="SMART" id="SM00487">
    <property type="entry name" value="DEXDc"/>
    <property type="match status" value="1"/>
</dbReference>
<dbReference type="Pfam" id="PF07717">
    <property type="entry name" value="OB_NTP_bind"/>
    <property type="match status" value="1"/>
</dbReference>
<feature type="region of interest" description="Disordered" evidence="11">
    <location>
        <begin position="431"/>
        <end position="453"/>
    </location>
</feature>
<evidence type="ECO:0000256" key="2">
    <source>
        <dbReference type="ARBA" id="ARBA00022598"/>
    </source>
</evidence>
<dbReference type="PANTHER" id="PTHR18934:SF85">
    <property type="entry name" value="ATP-DEPENDENT RNA HELICASE DHX8"/>
    <property type="match status" value="1"/>
</dbReference>
<keyword evidence="9" id="KW-0030">Aminoacyl-tRNA synthetase</keyword>
<evidence type="ECO:0000256" key="6">
    <source>
        <dbReference type="ARBA" id="ARBA00022806"/>
    </source>
</evidence>
<evidence type="ECO:0000256" key="1">
    <source>
        <dbReference type="ARBA" id="ARBA00012552"/>
    </source>
</evidence>
<dbReference type="Gene3D" id="3.40.50.300">
    <property type="entry name" value="P-loop containing nucleotide triphosphate hydrolases"/>
    <property type="match status" value="2"/>
</dbReference>
<dbReference type="EMBL" id="JBBCAQ010000010">
    <property type="protein sequence ID" value="KAK7601665.1"/>
    <property type="molecule type" value="Genomic_DNA"/>
</dbReference>
<keyword evidence="3" id="KW-0507">mRNA processing</keyword>
<feature type="compositionally biased region" description="Basic and acidic residues" evidence="11">
    <location>
        <begin position="621"/>
        <end position="643"/>
    </location>
</feature>
<dbReference type="Pfam" id="PF21010">
    <property type="entry name" value="HA2_C"/>
    <property type="match status" value="1"/>
</dbReference>
<dbReference type="GO" id="GO:0043039">
    <property type="term" value="P:tRNA aminoacylation"/>
    <property type="evidence" value="ECO:0007669"/>
    <property type="project" value="InterPro"/>
</dbReference>
<dbReference type="Pfam" id="PF00271">
    <property type="entry name" value="Helicase_C"/>
    <property type="match status" value="1"/>
</dbReference>
<dbReference type="Gene3D" id="1.20.120.1080">
    <property type="match status" value="1"/>
</dbReference>
<feature type="domain" description="Helicase ATP-binding" evidence="13">
    <location>
        <begin position="811"/>
        <end position="974"/>
    </location>
</feature>
<feature type="region of interest" description="Disordered" evidence="11">
    <location>
        <begin position="572"/>
        <end position="697"/>
    </location>
</feature>
<evidence type="ECO:0000313" key="17">
    <source>
        <dbReference type="Proteomes" id="UP001367676"/>
    </source>
</evidence>
<dbReference type="PROSITE" id="PS51194">
    <property type="entry name" value="HELICASE_CTER"/>
    <property type="match status" value="1"/>
</dbReference>
<evidence type="ECO:0000256" key="8">
    <source>
        <dbReference type="ARBA" id="ARBA00022917"/>
    </source>
</evidence>
<feature type="compositionally biased region" description="Basic and acidic residues" evidence="11">
    <location>
        <begin position="676"/>
        <end position="689"/>
    </location>
</feature>
<dbReference type="InterPro" id="IPR027417">
    <property type="entry name" value="P-loop_NTPase"/>
</dbReference>
<dbReference type="PROSITE" id="PS51998">
    <property type="entry name" value="DEK_C"/>
    <property type="match status" value="1"/>
</dbReference>
<dbReference type="SUPFAM" id="SSF109715">
    <property type="entry name" value="DEK C-terminal domain"/>
    <property type="match status" value="1"/>
</dbReference>
<dbReference type="CDD" id="cd00496">
    <property type="entry name" value="PheRS_alpha_core"/>
    <property type="match status" value="1"/>
</dbReference>
<evidence type="ECO:0000256" key="10">
    <source>
        <dbReference type="ARBA" id="ARBA00047984"/>
    </source>
</evidence>
<name>A0AAN9TM45_9HEMI</name>
<dbReference type="SMART" id="SM00847">
    <property type="entry name" value="HA2"/>
    <property type="match status" value="1"/>
</dbReference>
<keyword evidence="5" id="KW-0378">Hydrolase</keyword>
<evidence type="ECO:0000259" key="15">
    <source>
        <dbReference type="PROSITE" id="PS51998"/>
    </source>
</evidence>
<keyword evidence="2" id="KW-0436">Ligase</keyword>
<feature type="compositionally biased region" description="Basic and acidic residues" evidence="11">
    <location>
        <begin position="587"/>
        <end position="599"/>
    </location>
</feature>
<dbReference type="GO" id="GO:0016787">
    <property type="term" value="F:hydrolase activity"/>
    <property type="evidence" value="ECO:0007669"/>
    <property type="project" value="UniProtKB-KW"/>
</dbReference>
<dbReference type="PROSITE" id="PS50862">
    <property type="entry name" value="AA_TRNA_LIGASE_II"/>
    <property type="match status" value="1"/>
</dbReference>
<comment type="catalytic activity">
    <reaction evidence="10">
        <text>ATP + H2O = ADP + phosphate + H(+)</text>
        <dbReference type="Rhea" id="RHEA:13065"/>
        <dbReference type="ChEBI" id="CHEBI:15377"/>
        <dbReference type="ChEBI" id="CHEBI:15378"/>
        <dbReference type="ChEBI" id="CHEBI:30616"/>
        <dbReference type="ChEBI" id="CHEBI:43474"/>
        <dbReference type="ChEBI" id="CHEBI:456216"/>
        <dbReference type="EC" id="3.6.4.13"/>
    </reaction>
</comment>
<dbReference type="Proteomes" id="UP001367676">
    <property type="component" value="Unassembled WGS sequence"/>
</dbReference>
<keyword evidence="8" id="KW-0648">Protein biosynthesis</keyword>
<dbReference type="Gene3D" id="3.30.930.10">
    <property type="entry name" value="Bira Bifunctional Protein, Domain 2"/>
    <property type="match status" value="1"/>
</dbReference>
<dbReference type="GO" id="GO:0000390">
    <property type="term" value="P:spliceosomal complex disassembly"/>
    <property type="evidence" value="ECO:0007669"/>
    <property type="project" value="TreeGrafter"/>
</dbReference>
<dbReference type="InterPro" id="IPR014001">
    <property type="entry name" value="Helicase_ATP-bd"/>
</dbReference>
<keyword evidence="17" id="KW-1185">Reference proteome</keyword>
<protein>
    <recommendedName>
        <fullName evidence="1">RNA helicase</fullName>
        <ecNumber evidence="1">3.6.4.13</ecNumber>
    </recommendedName>
</protein>
<evidence type="ECO:0000256" key="4">
    <source>
        <dbReference type="ARBA" id="ARBA00022741"/>
    </source>
</evidence>